<dbReference type="Pfam" id="PF05199">
    <property type="entry name" value="GMC_oxred_C"/>
    <property type="match status" value="1"/>
</dbReference>
<evidence type="ECO:0000256" key="1">
    <source>
        <dbReference type="ARBA" id="ARBA00001974"/>
    </source>
</evidence>
<comment type="cofactor">
    <cofactor evidence="1 5">
        <name>FAD</name>
        <dbReference type="ChEBI" id="CHEBI:57692"/>
    </cofactor>
</comment>
<dbReference type="InterPro" id="IPR000172">
    <property type="entry name" value="GMC_OxRdtase_N"/>
</dbReference>
<dbReference type="EMBL" id="MDGM01000012">
    <property type="protein sequence ID" value="PIB24732.1"/>
    <property type="molecule type" value="Genomic_DNA"/>
</dbReference>
<dbReference type="InterPro" id="IPR007867">
    <property type="entry name" value="GMC_OxRtase_C"/>
</dbReference>
<evidence type="ECO:0000259" key="8">
    <source>
        <dbReference type="PROSITE" id="PS00624"/>
    </source>
</evidence>
<feature type="binding site" evidence="5">
    <location>
        <begin position="91"/>
        <end position="94"/>
    </location>
    <ligand>
        <name>FAD</name>
        <dbReference type="ChEBI" id="CHEBI:57692"/>
    </ligand>
</feature>
<evidence type="ECO:0000256" key="4">
    <source>
        <dbReference type="ARBA" id="ARBA00022827"/>
    </source>
</evidence>
<reference evidence="9 10" key="1">
    <citation type="submission" date="2016-08" db="EMBL/GenBank/DDBJ databases">
        <title>Draft genome of Amylibacter sp. strain 4G11.</title>
        <authorList>
            <person name="Wong S.-K."/>
            <person name="Hamasaki K."/>
            <person name="Yoshizawa S."/>
        </authorList>
    </citation>
    <scope>NUCLEOTIDE SEQUENCE [LARGE SCALE GENOMIC DNA]</scope>
    <source>
        <strain evidence="9 10">4G11</strain>
    </source>
</reference>
<dbReference type="AlphaFoldDB" id="A0A2G5K6V7"/>
<sequence length="540" mass="60290">MEQYDFIIVGAGSAGCVLANRLTHSGKYKVLLLEAGGSDLNFWVWMPIGYGKAFYNKHLNWMYETAPNPNLNNRVSYWPRGKVIGGSSSINAMVYIRGQHDDFNDWAQMGNDGWAWNDVFPYFLKMENNDQGANDYRNTGGPLHVCTMDRDLHPLCDQFIQAGAQMQIPHNRDFNGASQEGVGTYQNTAKDGFRMSAARAYLHGVKKRKNLRIEKRAHATRILFDGKRAIGVEYQQRGQTHRAFAKREVVLSAGAVNSPQLLQLSGVGAPETLKQHGIDVVHQSNGVGQHLQDHLAVDFLYRSKVPSLNNQLHSMRGKFWQGLRYVLTRRGPLSLGVNQAGGFIRTRPELSRANMQLFFSPVSYTKAPPGKRPLMNPDPFAGFLTAAQPTRPTSRGYLNIRTNDPFQAPEIQPNYLDTEFDRQELIEGMSFLRQLAQTPALSEIIDFEISPGEHIQSDTEFLEFIRNNAGTVFHPVSTCRMGTDPSVDVVDQRLRVYGVQNLRVVDASIFPTVTSGNTNAPAIMVGEKGADMILADQAAQ</sequence>
<evidence type="ECO:0000259" key="7">
    <source>
        <dbReference type="PROSITE" id="PS00623"/>
    </source>
</evidence>
<dbReference type="PROSITE" id="PS00623">
    <property type="entry name" value="GMC_OXRED_1"/>
    <property type="match status" value="1"/>
</dbReference>
<keyword evidence="4 5" id="KW-0274">FAD</keyword>
<dbReference type="SUPFAM" id="SSF54373">
    <property type="entry name" value="FAD-linked reductases, C-terminal domain"/>
    <property type="match status" value="1"/>
</dbReference>
<dbReference type="InterPro" id="IPR012132">
    <property type="entry name" value="GMC_OxRdtase"/>
</dbReference>
<dbReference type="PANTHER" id="PTHR11552">
    <property type="entry name" value="GLUCOSE-METHANOL-CHOLINE GMC OXIDOREDUCTASE"/>
    <property type="match status" value="1"/>
</dbReference>
<dbReference type="InterPro" id="IPR036188">
    <property type="entry name" value="FAD/NAD-bd_sf"/>
</dbReference>
<dbReference type="GO" id="GO:0008812">
    <property type="term" value="F:choline dehydrogenase activity"/>
    <property type="evidence" value="ECO:0007669"/>
    <property type="project" value="TreeGrafter"/>
</dbReference>
<organism evidence="9 10">
    <name type="scientific">Paramylibacter kogurei</name>
    <dbReference type="NCBI Taxonomy" id="1889778"/>
    <lineage>
        <taxon>Bacteria</taxon>
        <taxon>Pseudomonadati</taxon>
        <taxon>Pseudomonadota</taxon>
        <taxon>Alphaproteobacteria</taxon>
        <taxon>Rhodobacterales</taxon>
        <taxon>Paracoccaceae</taxon>
        <taxon>Paramylibacter</taxon>
    </lineage>
</organism>
<dbReference type="SUPFAM" id="SSF51905">
    <property type="entry name" value="FAD/NAD(P)-binding domain"/>
    <property type="match status" value="1"/>
</dbReference>
<feature type="domain" description="Glucose-methanol-choline oxidoreductase N-terminal" evidence="8">
    <location>
        <begin position="254"/>
        <end position="268"/>
    </location>
</feature>
<dbReference type="Pfam" id="PF00732">
    <property type="entry name" value="GMC_oxred_N"/>
    <property type="match status" value="1"/>
</dbReference>
<name>A0A2G5K6V7_9RHOB</name>
<dbReference type="RefSeq" id="WP_099593342.1">
    <property type="nucleotide sequence ID" value="NZ_MDGM01000012.1"/>
</dbReference>
<dbReference type="PIRSF" id="PIRSF000137">
    <property type="entry name" value="Alcohol_oxidase"/>
    <property type="match status" value="1"/>
</dbReference>
<dbReference type="Gene3D" id="3.30.560.10">
    <property type="entry name" value="Glucose Oxidase, domain 3"/>
    <property type="match status" value="1"/>
</dbReference>
<dbReference type="GO" id="GO:0019285">
    <property type="term" value="P:glycine betaine biosynthetic process from choline"/>
    <property type="evidence" value="ECO:0007669"/>
    <property type="project" value="TreeGrafter"/>
</dbReference>
<dbReference type="NCBIfam" id="NF002550">
    <property type="entry name" value="PRK02106.1"/>
    <property type="match status" value="1"/>
</dbReference>
<evidence type="ECO:0000256" key="3">
    <source>
        <dbReference type="ARBA" id="ARBA00022630"/>
    </source>
</evidence>
<dbReference type="Gene3D" id="3.50.50.60">
    <property type="entry name" value="FAD/NAD(P)-binding domain"/>
    <property type="match status" value="1"/>
</dbReference>
<evidence type="ECO:0000313" key="9">
    <source>
        <dbReference type="EMBL" id="PIB24732.1"/>
    </source>
</evidence>
<keyword evidence="3 6" id="KW-0285">Flavoprotein</keyword>
<feature type="binding site" evidence="5">
    <location>
        <position position="83"/>
    </location>
    <ligand>
        <name>FAD</name>
        <dbReference type="ChEBI" id="CHEBI:57692"/>
    </ligand>
</feature>
<comment type="similarity">
    <text evidence="2 6">Belongs to the GMC oxidoreductase family.</text>
</comment>
<evidence type="ECO:0000256" key="2">
    <source>
        <dbReference type="ARBA" id="ARBA00010790"/>
    </source>
</evidence>
<dbReference type="PANTHER" id="PTHR11552:SF147">
    <property type="entry name" value="CHOLINE DEHYDROGENASE, MITOCHONDRIAL"/>
    <property type="match status" value="1"/>
</dbReference>
<dbReference type="GO" id="GO:0050660">
    <property type="term" value="F:flavin adenine dinucleotide binding"/>
    <property type="evidence" value="ECO:0007669"/>
    <property type="project" value="InterPro"/>
</dbReference>
<dbReference type="Proteomes" id="UP000231516">
    <property type="component" value="Unassembled WGS sequence"/>
</dbReference>
<evidence type="ECO:0000256" key="6">
    <source>
        <dbReference type="RuleBase" id="RU003968"/>
    </source>
</evidence>
<accession>A0A2G5K6V7</accession>
<evidence type="ECO:0000313" key="10">
    <source>
        <dbReference type="Proteomes" id="UP000231516"/>
    </source>
</evidence>
<gene>
    <name evidence="9" type="ORF">BFP76_06000</name>
</gene>
<evidence type="ECO:0000256" key="5">
    <source>
        <dbReference type="PIRSR" id="PIRSR000137-2"/>
    </source>
</evidence>
<dbReference type="OrthoDB" id="9785276at2"/>
<protein>
    <submittedName>
        <fullName evidence="9">Choline dehydrogenase</fullName>
    </submittedName>
</protein>
<feature type="domain" description="Glucose-methanol-choline oxidoreductase N-terminal" evidence="7">
    <location>
        <begin position="81"/>
        <end position="104"/>
    </location>
</feature>
<comment type="caution">
    <text evidence="9">The sequence shown here is derived from an EMBL/GenBank/DDBJ whole genome shotgun (WGS) entry which is preliminary data.</text>
</comment>
<dbReference type="GO" id="GO:0016020">
    <property type="term" value="C:membrane"/>
    <property type="evidence" value="ECO:0007669"/>
    <property type="project" value="TreeGrafter"/>
</dbReference>
<proteinExistence type="inferred from homology"/>
<keyword evidence="10" id="KW-1185">Reference proteome</keyword>
<dbReference type="PROSITE" id="PS00624">
    <property type="entry name" value="GMC_OXRED_2"/>
    <property type="match status" value="1"/>
</dbReference>